<dbReference type="PANTHER" id="PTHR15459">
    <property type="entry name" value="POLYAMINE-MODULATED FACTOR 1"/>
    <property type="match status" value="1"/>
</dbReference>
<evidence type="ECO:0000256" key="6">
    <source>
        <dbReference type="ARBA" id="ARBA00022838"/>
    </source>
</evidence>
<keyword evidence="6" id="KW-0995">Kinetochore</keyword>
<evidence type="ECO:0000256" key="10">
    <source>
        <dbReference type="SAM" id="Coils"/>
    </source>
</evidence>
<name>A0A5J4ZVB2_9ASTE</name>
<keyword evidence="12" id="KW-1185">Reference proteome</keyword>
<accession>A0A5J4ZVB2</accession>
<evidence type="ECO:0000256" key="7">
    <source>
        <dbReference type="ARBA" id="ARBA00023242"/>
    </source>
</evidence>
<dbReference type="EMBL" id="CM018048">
    <property type="protein sequence ID" value="KAA8521071.1"/>
    <property type="molecule type" value="Genomic_DNA"/>
</dbReference>
<keyword evidence="5" id="KW-0498">Mitosis</keyword>
<dbReference type="GO" id="GO:0007059">
    <property type="term" value="P:chromosome segregation"/>
    <property type="evidence" value="ECO:0007669"/>
    <property type="project" value="TreeGrafter"/>
</dbReference>
<evidence type="ECO:0000313" key="12">
    <source>
        <dbReference type="Proteomes" id="UP000325577"/>
    </source>
</evidence>
<keyword evidence="3" id="KW-0158">Chromosome</keyword>
<dbReference type="OrthoDB" id="506494at2759"/>
<dbReference type="PANTHER" id="PTHR15459:SF3">
    <property type="entry name" value="POLYAMINE-MODULATED FACTOR 1"/>
    <property type="match status" value="1"/>
</dbReference>
<dbReference type="Proteomes" id="UP000325577">
    <property type="component" value="Linkage Group LG5"/>
</dbReference>
<evidence type="ECO:0000256" key="8">
    <source>
        <dbReference type="ARBA" id="ARBA00023306"/>
    </source>
</evidence>
<sequence length="181" mass="20689">MEIASQCPPGSRQLNLKKSFKLSIRSLLTRCSKEDFSKAFPRFTNVEQEGFHRLFIRVITSLHENIEDEFESSCAETQVGTILDTVEQYVEEQSLDPLFFDKSSYVGDVERNLSTAKNNEIKYLMGMLEKAEEQKRIISTRLEQLKKEMQDFSDAADAVEKLKTGMLNYGTCNIAGSMIHN</sequence>
<keyword evidence="7" id="KW-0539">Nucleus</keyword>
<dbReference type="GO" id="GO:0051301">
    <property type="term" value="P:cell division"/>
    <property type="evidence" value="ECO:0007669"/>
    <property type="project" value="UniProtKB-KW"/>
</dbReference>
<evidence type="ECO:0000256" key="2">
    <source>
        <dbReference type="ARBA" id="ARBA00004629"/>
    </source>
</evidence>
<keyword evidence="8" id="KW-0131">Cell cycle</keyword>
<proteinExistence type="predicted"/>
<protein>
    <submittedName>
        <fullName evidence="11">Uncharacterized protein</fullName>
    </submittedName>
</protein>
<dbReference type="InterPro" id="IPR007128">
    <property type="entry name" value="PMF1/Nnf1"/>
</dbReference>
<reference evidence="11 12" key="1">
    <citation type="submission" date="2019-09" db="EMBL/GenBank/DDBJ databases">
        <title>A chromosome-level genome assembly of the Chinese tupelo Nyssa sinensis.</title>
        <authorList>
            <person name="Yang X."/>
            <person name="Kang M."/>
            <person name="Yang Y."/>
            <person name="Xiong H."/>
            <person name="Wang M."/>
            <person name="Zhang Z."/>
            <person name="Wang Z."/>
            <person name="Wu H."/>
            <person name="Ma T."/>
            <person name="Liu J."/>
            <person name="Xi Z."/>
        </authorList>
    </citation>
    <scope>NUCLEOTIDE SEQUENCE [LARGE SCALE GENOMIC DNA]</scope>
    <source>
        <strain evidence="11">J267</strain>
        <tissue evidence="11">Leaf</tissue>
    </source>
</reference>
<organism evidence="11 12">
    <name type="scientific">Nyssa sinensis</name>
    <dbReference type="NCBI Taxonomy" id="561372"/>
    <lineage>
        <taxon>Eukaryota</taxon>
        <taxon>Viridiplantae</taxon>
        <taxon>Streptophyta</taxon>
        <taxon>Embryophyta</taxon>
        <taxon>Tracheophyta</taxon>
        <taxon>Spermatophyta</taxon>
        <taxon>Magnoliopsida</taxon>
        <taxon>eudicotyledons</taxon>
        <taxon>Gunneridae</taxon>
        <taxon>Pentapetalae</taxon>
        <taxon>asterids</taxon>
        <taxon>Cornales</taxon>
        <taxon>Nyssaceae</taxon>
        <taxon>Nyssa</taxon>
    </lineage>
</organism>
<dbReference type="GO" id="GO:0005634">
    <property type="term" value="C:nucleus"/>
    <property type="evidence" value="ECO:0007669"/>
    <property type="project" value="UniProtKB-SubCell"/>
</dbReference>
<evidence type="ECO:0000256" key="9">
    <source>
        <dbReference type="ARBA" id="ARBA00023328"/>
    </source>
</evidence>
<evidence type="ECO:0000256" key="4">
    <source>
        <dbReference type="ARBA" id="ARBA00022618"/>
    </source>
</evidence>
<feature type="coiled-coil region" evidence="10">
    <location>
        <begin position="128"/>
        <end position="162"/>
    </location>
</feature>
<keyword evidence="9" id="KW-0137">Centromere</keyword>
<keyword evidence="4" id="KW-0132">Cell division</keyword>
<evidence type="ECO:0000256" key="3">
    <source>
        <dbReference type="ARBA" id="ARBA00022454"/>
    </source>
</evidence>
<comment type="subcellular location">
    <subcellularLocation>
        <location evidence="2">Chromosome</location>
        <location evidence="2">Centromere</location>
        <location evidence="2">Kinetochore</location>
    </subcellularLocation>
    <subcellularLocation>
        <location evidence="1">Nucleus</location>
    </subcellularLocation>
</comment>
<dbReference type="AlphaFoldDB" id="A0A5J4ZVB2"/>
<evidence type="ECO:0000313" key="11">
    <source>
        <dbReference type="EMBL" id="KAA8521071.1"/>
    </source>
</evidence>
<gene>
    <name evidence="11" type="ORF">F0562_011776</name>
</gene>
<evidence type="ECO:0000256" key="5">
    <source>
        <dbReference type="ARBA" id="ARBA00022776"/>
    </source>
</evidence>
<keyword evidence="10" id="KW-0175">Coiled coil</keyword>
<dbReference type="GO" id="GO:0000444">
    <property type="term" value="C:MIS12/MIND type complex"/>
    <property type="evidence" value="ECO:0007669"/>
    <property type="project" value="InterPro"/>
</dbReference>
<evidence type="ECO:0000256" key="1">
    <source>
        <dbReference type="ARBA" id="ARBA00004123"/>
    </source>
</evidence>